<dbReference type="RefSeq" id="WP_255796617.1">
    <property type="nucleotide sequence ID" value="NZ_CP104263.1"/>
</dbReference>
<keyword evidence="3" id="KW-1185">Reference proteome</keyword>
<evidence type="ECO:0000256" key="1">
    <source>
        <dbReference type="SAM" id="Phobius"/>
    </source>
</evidence>
<feature type="transmembrane region" description="Helical" evidence="1">
    <location>
        <begin position="112"/>
        <end position="129"/>
    </location>
</feature>
<reference evidence="2 3" key="1">
    <citation type="submission" date="2022-07" db="EMBL/GenBank/DDBJ databases">
        <title>Novel species in genus Arthrobacter.</title>
        <authorList>
            <person name="Liu Y."/>
        </authorList>
    </citation>
    <scope>NUCLEOTIDE SEQUENCE [LARGE SCALE GENOMIC DNA]</scope>
    <source>
        <strain evidence="3">zg-Y859</strain>
    </source>
</reference>
<sequence length="162" mass="17263">MINSVSSLPFVISASEFTTTTPDPAMTAGAVVGGLIAVLIGFVIGGLSMMGMFKKAGRKTWEAFIPVYSTVVLLRIAGMSAWWILLALVPFASFVLIIFLAINLAKVFGQSALIAVLIALFGLVMYFYLSYSSARYFGPQASKGPFGLAENPHQPAYTPAGR</sequence>
<keyword evidence="1" id="KW-0472">Membrane</keyword>
<dbReference type="InterPro" id="IPR043739">
    <property type="entry name" value="DUF5684"/>
</dbReference>
<dbReference type="Pfam" id="PF18936">
    <property type="entry name" value="DUF5684"/>
    <property type="match status" value="1"/>
</dbReference>
<organism evidence="2 3">
    <name type="scientific">Arthrobacter jinronghuae</name>
    <dbReference type="NCBI Taxonomy" id="2964609"/>
    <lineage>
        <taxon>Bacteria</taxon>
        <taxon>Bacillati</taxon>
        <taxon>Actinomycetota</taxon>
        <taxon>Actinomycetes</taxon>
        <taxon>Micrococcales</taxon>
        <taxon>Micrococcaceae</taxon>
        <taxon>Arthrobacter</taxon>
    </lineage>
</organism>
<proteinExistence type="predicted"/>
<feature type="transmembrane region" description="Helical" evidence="1">
    <location>
        <begin position="83"/>
        <end position="105"/>
    </location>
</feature>
<evidence type="ECO:0000313" key="3">
    <source>
        <dbReference type="Proteomes" id="UP001206924"/>
    </source>
</evidence>
<dbReference type="Proteomes" id="UP001206924">
    <property type="component" value="Unassembled WGS sequence"/>
</dbReference>
<protein>
    <submittedName>
        <fullName evidence="2">DUF5684 domain-containing protein</fullName>
    </submittedName>
</protein>
<feature type="transmembrane region" description="Helical" evidence="1">
    <location>
        <begin position="25"/>
        <end position="48"/>
    </location>
</feature>
<keyword evidence="1" id="KW-1133">Transmembrane helix</keyword>
<gene>
    <name evidence="2" type="ORF">NNX28_02760</name>
</gene>
<feature type="transmembrane region" description="Helical" evidence="1">
    <location>
        <begin position="60"/>
        <end position="77"/>
    </location>
</feature>
<accession>A0ABT1NMA9</accession>
<name>A0ABT1NMA9_9MICC</name>
<evidence type="ECO:0000313" key="2">
    <source>
        <dbReference type="EMBL" id="MCQ1948848.1"/>
    </source>
</evidence>
<comment type="caution">
    <text evidence="2">The sequence shown here is derived from an EMBL/GenBank/DDBJ whole genome shotgun (WGS) entry which is preliminary data.</text>
</comment>
<keyword evidence="1" id="KW-0812">Transmembrane</keyword>
<dbReference type="EMBL" id="JANFLP010000001">
    <property type="protein sequence ID" value="MCQ1948848.1"/>
    <property type="molecule type" value="Genomic_DNA"/>
</dbReference>